<feature type="compositionally biased region" description="Low complexity" evidence="1">
    <location>
        <begin position="1122"/>
        <end position="1134"/>
    </location>
</feature>
<organism evidence="2 3">
    <name type="scientific">Cuscuta campestris</name>
    <dbReference type="NCBI Taxonomy" id="132261"/>
    <lineage>
        <taxon>Eukaryota</taxon>
        <taxon>Viridiplantae</taxon>
        <taxon>Streptophyta</taxon>
        <taxon>Embryophyta</taxon>
        <taxon>Tracheophyta</taxon>
        <taxon>Spermatophyta</taxon>
        <taxon>Magnoliopsida</taxon>
        <taxon>eudicotyledons</taxon>
        <taxon>Gunneridae</taxon>
        <taxon>Pentapetalae</taxon>
        <taxon>asterids</taxon>
        <taxon>lamiids</taxon>
        <taxon>Solanales</taxon>
        <taxon>Convolvulaceae</taxon>
        <taxon>Cuscuteae</taxon>
        <taxon>Cuscuta</taxon>
        <taxon>Cuscuta subgen. Grammica</taxon>
        <taxon>Cuscuta sect. Cleistogrammica</taxon>
    </lineage>
</organism>
<name>A0A484KUJ8_9ASTE</name>
<evidence type="ECO:0000313" key="2">
    <source>
        <dbReference type="EMBL" id="VFQ68175.1"/>
    </source>
</evidence>
<gene>
    <name evidence="2" type="ORF">CCAM_LOCUS9951</name>
</gene>
<dbReference type="OrthoDB" id="1915143at2759"/>
<feature type="region of interest" description="Disordered" evidence="1">
    <location>
        <begin position="745"/>
        <end position="767"/>
    </location>
</feature>
<protein>
    <submittedName>
        <fullName evidence="2">Uncharacterized protein</fullName>
    </submittedName>
</protein>
<dbReference type="PANTHER" id="PTHR31115">
    <property type="entry name" value="OS05G0107300 PROTEIN"/>
    <property type="match status" value="1"/>
</dbReference>
<reference evidence="2 3" key="1">
    <citation type="submission" date="2018-04" db="EMBL/GenBank/DDBJ databases">
        <authorList>
            <person name="Vogel A."/>
        </authorList>
    </citation>
    <scope>NUCLEOTIDE SEQUENCE [LARGE SCALE GENOMIC DNA]</scope>
</reference>
<feature type="region of interest" description="Disordered" evidence="1">
    <location>
        <begin position="1122"/>
        <end position="1222"/>
    </location>
</feature>
<dbReference type="AlphaFoldDB" id="A0A484KUJ8"/>
<evidence type="ECO:0000256" key="1">
    <source>
        <dbReference type="SAM" id="MobiDB-lite"/>
    </source>
</evidence>
<feature type="compositionally biased region" description="Basic and acidic residues" evidence="1">
    <location>
        <begin position="193"/>
        <end position="202"/>
    </location>
</feature>
<dbReference type="EMBL" id="OOIL02000669">
    <property type="protein sequence ID" value="VFQ68175.1"/>
    <property type="molecule type" value="Genomic_DNA"/>
</dbReference>
<feature type="compositionally biased region" description="Polar residues" evidence="1">
    <location>
        <begin position="1175"/>
        <end position="1185"/>
    </location>
</feature>
<feature type="region of interest" description="Disordered" evidence="1">
    <location>
        <begin position="311"/>
        <end position="349"/>
    </location>
</feature>
<feature type="compositionally biased region" description="Basic and acidic residues" evidence="1">
    <location>
        <begin position="534"/>
        <end position="550"/>
    </location>
</feature>
<feature type="region of interest" description="Disordered" evidence="1">
    <location>
        <begin position="258"/>
        <end position="288"/>
    </location>
</feature>
<feature type="compositionally biased region" description="Polar residues" evidence="1">
    <location>
        <begin position="437"/>
        <end position="448"/>
    </location>
</feature>
<feature type="compositionally biased region" description="Basic and acidic residues" evidence="1">
    <location>
        <begin position="567"/>
        <end position="579"/>
    </location>
</feature>
<feature type="region of interest" description="Disordered" evidence="1">
    <location>
        <begin position="186"/>
        <end position="226"/>
    </location>
</feature>
<feature type="compositionally biased region" description="Polar residues" evidence="1">
    <location>
        <begin position="756"/>
        <end position="767"/>
    </location>
</feature>
<feature type="compositionally biased region" description="Polar residues" evidence="1">
    <location>
        <begin position="321"/>
        <end position="339"/>
    </location>
</feature>
<dbReference type="Proteomes" id="UP000595140">
    <property type="component" value="Unassembled WGS sequence"/>
</dbReference>
<sequence>MAGNARFELKSASPDSGFAGGYISGQRGAYNGPISDRSGSFSESAGSRVFGYGKGSTRASTMLMGEIPPVSHCLTLEPIIMGEPKFSHVAELRRVMGLVASTSEDDSYSSAHLKPSPLSMDELRRYMVNVADKCNKASGRTKTLEGLLLHNANIYNEVTKKQQRNDLLVNERSGVPSLKTAIQIHRGPSELAQKQKPDDRPKNGTLIKRTRTSVAETRSEYRTNGLQRQPALITKERDMHKDSNADCDMTEEKVRKFPAGGEGWDKKIKRKRSFGSVNSRPIEDDGEVKRTMHHKLPSEASFPSCDSHGFKSGLSGAAGGNSKSEGTSPASSSGRALQSEQEKSPLSRDLTAGLNKEKLFPKGHIKFNSCDEINGGPSPITKGKASRAPRSGSMVPNNSGSTVPRVLGTHESWDQAPNGIKNLSVGGANNRKRPFPSGSSSPPITQWIGQRPQKISRTRRVNLVSPVSNNDEIQMSSDGCSPSDFGARLTTSAVNHSLLPKGTVNESHNGKVKTECVLSPTRLSDSEESGAGENKLEDKGIGYSEGEEKAAPAVQTLGPSASHMKNKFLDKDEIGDGVRRQGRSGRVSSFTRGNISPTMEKLDNLSTTKPLRPTKPIEKNGSKSGRPLKKQSERKGFSRLGHPTSSESPDFTGDSDDGREELLSAANSAHNSSVQACSSAFWKRVEAFFASISSEEKLYLSDQLKASEELHTKLTKISCSQNGVLSGHVADPVSVDRKRCLKNQSGSKSADLVDKPQNSIPSENLNSSKNINKVTPLYQRVLSALIMEDDLEELEENKVERSSSLQGLGDSPDEASPFVDFVGNGNMDRTEFARGSVVGVVQLEKNGISNKFASCNGYGTYTGIQDSPDGIEVPLGENGFMHSEIGLLVDLSRCNNLEGLQSRVTSSFSISSSDHQYAQMTLNDRLLMELQSVGIYVETVPGLEDKEDEAINQEIVQLERGLYQQISRKKAYLGKISHAIQEGKDIDCRDPEQVAMNKLVELAYKKLLATRKAPKMGLPKVSKQVALAFARRTLARCRKFEETGESCFSNPTYRDIIFASPPRFSEAELLAGCNISGSAGLIDPCNNNRQSDPAFARNGPLSNRGRKREILLDDIGSSSFQSTSTLGGTTTLFGGAKGKRSERDPSSARNAKTGRSSLGGNSKGDRKTRTKPKQKTGQLTTTSYNKFLETPNPFQSPVDTIKNDGNTKGESSAEVKNDSADPITNAPLINDIVDEIGDLGAGSQDLNAWFNFDVDGLQDQDCIGLEIPMDDLSELNMF</sequence>
<feature type="compositionally biased region" description="Polar residues" evidence="1">
    <location>
        <begin position="1147"/>
        <end position="1160"/>
    </location>
</feature>
<feature type="region of interest" description="Disordered" evidence="1">
    <location>
        <begin position="366"/>
        <end position="455"/>
    </location>
</feature>
<feature type="compositionally biased region" description="Polar residues" evidence="1">
    <location>
        <begin position="212"/>
        <end position="226"/>
    </location>
</feature>
<feature type="region of interest" description="Disordered" evidence="1">
    <location>
        <begin position="520"/>
        <end position="659"/>
    </location>
</feature>
<accession>A0A484KUJ8</accession>
<proteinExistence type="predicted"/>
<feature type="compositionally biased region" description="Basic and acidic residues" evidence="1">
    <location>
        <begin position="1201"/>
        <end position="1219"/>
    </location>
</feature>
<evidence type="ECO:0000313" key="3">
    <source>
        <dbReference type="Proteomes" id="UP000595140"/>
    </source>
</evidence>
<dbReference type="PANTHER" id="PTHR31115:SF2">
    <property type="entry name" value="OS05G0107300 PROTEIN"/>
    <property type="match status" value="1"/>
</dbReference>
<keyword evidence="3" id="KW-1185">Reference proteome</keyword>